<name>A0A1G4K6B3_9SACH</name>
<reference evidence="4 5" key="1">
    <citation type="submission" date="2016-03" db="EMBL/GenBank/DDBJ databases">
        <authorList>
            <person name="Devillers H."/>
        </authorList>
    </citation>
    <scope>NUCLEOTIDE SEQUENCE [LARGE SCALE GENOMIC DNA]</scope>
    <source>
        <strain evidence="4">CBS 10888</strain>
    </source>
</reference>
<dbReference type="GO" id="GO:0070880">
    <property type="term" value="P:fungal-type cell wall beta-glucan biosynthetic process"/>
    <property type="evidence" value="ECO:0007669"/>
    <property type="project" value="TreeGrafter"/>
</dbReference>
<keyword evidence="5" id="KW-1185">Reference proteome</keyword>
<dbReference type="PANTHER" id="PTHR47432">
    <property type="entry name" value="CELL WALL ASSEMBLY REGULATOR SMI1"/>
    <property type="match status" value="1"/>
</dbReference>
<dbReference type="InterPro" id="IPR009203">
    <property type="entry name" value="Knr4/Smi1"/>
</dbReference>
<evidence type="ECO:0000259" key="3">
    <source>
        <dbReference type="SMART" id="SM00860"/>
    </source>
</evidence>
<dbReference type="OrthoDB" id="2305498at2759"/>
<dbReference type="GO" id="GO:0007346">
    <property type="term" value="P:regulation of mitotic cell cycle"/>
    <property type="evidence" value="ECO:0007669"/>
    <property type="project" value="EnsemblFungi"/>
</dbReference>
<protein>
    <submittedName>
        <fullName evidence="4">LADA_0H19328g1_1</fullName>
    </submittedName>
</protein>
<dbReference type="GO" id="GO:0005935">
    <property type="term" value="C:cellular bud neck"/>
    <property type="evidence" value="ECO:0007669"/>
    <property type="project" value="EnsemblFungi"/>
</dbReference>
<feature type="compositionally biased region" description="Polar residues" evidence="2">
    <location>
        <begin position="487"/>
        <end position="496"/>
    </location>
</feature>
<dbReference type="GO" id="GO:0032995">
    <property type="term" value="P:regulation of fungal-type cell wall biogenesis"/>
    <property type="evidence" value="ECO:0007669"/>
    <property type="project" value="EnsemblFungi"/>
</dbReference>
<dbReference type="PIRSF" id="PIRSF017023">
    <property type="entry name" value="KNR4"/>
    <property type="match status" value="1"/>
</dbReference>
<evidence type="ECO:0000313" key="5">
    <source>
        <dbReference type="Proteomes" id="UP000190274"/>
    </source>
</evidence>
<proteinExistence type="inferred from homology"/>
<comment type="similarity">
    <text evidence="1">Belongs to the KNR4/SMI1 family.</text>
</comment>
<organism evidence="4 5">
    <name type="scientific">Lachancea dasiensis</name>
    <dbReference type="NCBI Taxonomy" id="1072105"/>
    <lineage>
        <taxon>Eukaryota</taxon>
        <taxon>Fungi</taxon>
        <taxon>Dikarya</taxon>
        <taxon>Ascomycota</taxon>
        <taxon>Saccharomycotina</taxon>
        <taxon>Saccharomycetes</taxon>
        <taxon>Saccharomycetales</taxon>
        <taxon>Saccharomycetaceae</taxon>
        <taxon>Lachancea</taxon>
    </lineage>
</organism>
<feature type="region of interest" description="Disordered" evidence="2">
    <location>
        <begin position="363"/>
        <end position="391"/>
    </location>
</feature>
<dbReference type="InterPro" id="IPR018958">
    <property type="entry name" value="Knr4/Smi1-like_dom"/>
</dbReference>
<evidence type="ECO:0000313" key="4">
    <source>
        <dbReference type="EMBL" id="SCU99371.1"/>
    </source>
</evidence>
<dbReference type="SUPFAM" id="SSF160631">
    <property type="entry name" value="SMI1/KNR4-like"/>
    <property type="match status" value="1"/>
</dbReference>
<dbReference type="Pfam" id="PF09346">
    <property type="entry name" value="SMI1_KNR4"/>
    <property type="match status" value="1"/>
</dbReference>
<dbReference type="Proteomes" id="UP000190274">
    <property type="component" value="Chromosome H"/>
</dbReference>
<dbReference type="AlphaFoldDB" id="A0A1G4K6B3"/>
<dbReference type="STRING" id="1266660.A0A1G4K6B3"/>
<feature type="region of interest" description="Disordered" evidence="2">
    <location>
        <begin position="430"/>
        <end position="515"/>
    </location>
</feature>
<feature type="compositionally biased region" description="Basic and acidic residues" evidence="2">
    <location>
        <begin position="497"/>
        <end position="515"/>
    </location>
</feature>
<dbReference type="GO" id="GO:0043332">
    <property type="term" value="C:mating projection tip"/>
    <property type="evidence" value="ECO:0007669"/>
    <property type="project" value="TreeGrafter"/>
</dbReference>
<feature type="region of interest" description="Disordered" evidence="2">
    <location>
        <begin position="26"/>
        <end position="49"/>
    </location>
</feature>
<dbReference type="EMBL" id="LT598461">
    <property type="protein sequence ID" value="SCU99371.1"/>
    <property type="molecule type" value="Genomic_DNA"/>
</dbReference>
<dbReference type="SMART" id="SM00860">
    <property type="entry name" value="SMI1_KNR4"/>
    <property type="match status" value="1"/>
</dbReference>
<evidence type="ECO:0000256" key="2">
    <source>
        <dbReference type="SAM" id="MobiDB-lite"/>
    </source>
</evidence>
<dbReference type="InterPro" id="IPR037883">
    <property type="entry name" value="Knr4/Smi1-like_sf"/>
</dbReference>
<gene>
    <name evidence="4" type="ORF">LADA_0H19328G</name>
</gene>
<feature type="domain" description="Knr4/Smi1-like" evidence="3">
    <location>
        <begin position="99"/>
        <end position="310"/>
    </location>
</feature>
<dbReference type="GO" id="GO:0000131">
    <property type="term" value="C:incipient cellular bud site"/>
    <property type="evidence" value="ECO:0007669"/>
    <property type="project" value="EnsemblFungi"/>
</dbReference>
<accession>A0A1G4K6B3</accession>
<feature type="compositionally biased region" description="Basic and acidic residues" evidence="2">
    <location>
        <begin position="26"/>
        <end position="39"/>
    </location>
</feature>
<sequence>MQSVKNKWKELLYSFSTEDRYADYAESREASGIPRRSDRGLASGATGAASSSQIQLTEFVEGQEHGTNDGVSEAMLAWRHIDAWASEHHPDLYATLSEPCTRSDVSRAENDLSVSLPAAVRASFRLHDGQEDLESLTGTSGIIFGLQLMPLDQVVNMTQTWRSVAANMQKHNKALFNDTGSLSATASGSKVEVPNQSATPQTLKAKGYGKLETQDIQSANPNLQNDISNNYNKQFKLNSIPRQTSIPRDTIQPVYAHPSWIPLVTDNAGNHIAVDLAPGPDGHHGQIILFGREFDTKFVVANNWGDFLLNFANDLEKGNWYIMDGDDDYLSGEGELVFRDKGAGNTIKDYFEVLKRRAHTAWMRQEQNRSQVNGSKPEPRDISPAPNEQETTVVTDYQLSAEENATTEKESNQLGVAGTSVMPTQASLIDVEPSPVPGSASAADIESKSVQEGSDLKSPTAANLEQPEIATKEGQEMPGNSTEDEANNANDQLQSSVDEHDNVKGLKEEFENVAL</sequence>
<dbReference type="PANTHER" id="PTHR47432:SF1">
    <property type="entry name" value="CELL WALL ASSEMBLY REGULATOR SMI1"/>
    <property type="match status" value="1"/>
</dbReference>
<evidence type="ECO:0000256" key="1">
    <source>
        <dbReference type="ARBA" id="ARBA00005303"/>
    </source>
</evidence>
<dbReference type="InterPro" id="IPR051873">
    <property type="entry name" value="KNR4/SMI1_regulator"/>
</dbReference>